<dbReference type="InterPro" id="IPR036961">
    <property type="entry name" value="Kinesin_motor_dom_sf"/>
</dbReference>
<evidence type="ECO:0000256" key="11">
    <source>
        <dbReference type="ARBA" id="ARBA00023273"/>
    </source>
</evidence>
<evidence type="ECO:0000256" key="2">
    <source>
        <dbReference type="ARBA" id="ARBA00004316"/>
    </source>
</evidence>
<feature type="binding site" evidence="12">
    <location>
        <begin position="434"/>
        <end position="441"/>
    </location>
    <ligand>
        <name>ATP</name>
        <dbReference type="ChEBI" id="CHEBI:30616"/>
    </ligand>
</feature>
<evidence type="ECO:0000256" key="1">
    <source>
        <dbReference type="ARBA" id="ARBA00004245"/>
    </source>
</evidence>
<keyword evidence="10" id="KW-0206">Cytoskeleton</keyword>
<dbReference type="Pfam" id="PF00063">
    <property type="entry name" value="Myosin_head"/>
    <property type="match status" value="2"/>
</dbReference>
<dbReference type="GO" id="GO:0016459">
    <property type="term" value="C:myosin complex"/>
    <property type="evidence" value="ECO:0007669"/>
    <property type="project" value="UniProtKB-KW"/>
</dbReference>
<dbReference type="GO" id="GO:0004674">
    <property type="term" value="F:protein serine/threonine kinase activity"/>
    <property type="evidence" value="ECO:0007669"/>
    <property type="project" value="TreeGrafter"/>
</dbReference>
<dbReference type="Gene3D" id="1.10.10.820">
    <property type="match status" value="1"/>
</dbReference>
<dbReference type="SMART" id="SM00242">
    <property type="entry name" value="MYSc"/>
    <property type="match status" value="1"/>
</dbReference>
<dbReference type="Gene3D" id="3.40.850.10">
    <property type="entry name" value="Kinesin motor domain"/>
    <property type="match status" value="1"/>
</dbReference>
<dbReference type="SUPFAM" id="SSF56112">
    <property type="entry name" value="Protein kinase-like (PK-like)"/>
    <property type="match status" value="1"/>
</dbReference>
<evidence type="ECO:0000256" key="4">
    <source>
        <dbReference type="ARBA" id="ARBA00022737"/>
    </source>
</evidence>
<dbReference type="Gene3D" id="1.20.58.530">
    <property type="match status" value="1"/>
</dbReference>
<dbReference type="InterPro" id="IPR001609">
    <property type="entry name" value="Myosin_head_motor_dom-like"/>
</dbReference>
<feature type="domain" description="Myosin motor" evidence="15">
    <location>
        <begin position="341"/>
        <end position="1108"/>
    </location>
</feature>
<organism evidence="16 17">
    <name type="scientific">Ladona fulva</name>
    <name type="common">Scarce chaser dragonfly</name>
    <name type="synonym">Libellula fulva</name>
    <dbReference type="NCBI Taxonomy" id="123851"/>
    <lineage>
        <taxon>Eukaryota</taxon>
        <taxon>Metazoa</taxon>
        <taxon>Ecdysozoa</taxon>
        <taxon>Arthropoda</taxon>
        <taxon>Hexapoda</taxon>
        <taxon>Insecta</taxon>
        <taxon>Pterygota</taxon>
        <taxon>Palaeoptera</taxon>
        <taxon>Odonata</taxon>
        <taxon>Epiprocta</taxon>
        <taxon>Anisoptera</taxon>
        <taxon>Libelluloidea</taxon>
        <taxon>Libellulidae</taxon>
        <taxon>Ladona</taxon>
    </lineage>
</organism>
<evidence type="ECO:0000256" key="9">
    <source>
        <dbReference type="ARBA" id="ARBA00023203"/>
    </source>
</evidence>
<dbReference type="InterPro" id="IPR008266">
    <property type="entry name" value="Tyr_kinase_AS"/>
</dbReference>
<reference evidence="16" key="2">
    <citation type="submission" date="2017-10" db="EMBL/GenBank/DDBJ databases">
        <title>Ladona fulva Genome sequencing and assembly.</title>
        <authorList>
            <person name="Murali S."/>
            <person name="Richards S."/>
            <person name="Bandaranaike D."/>
            <person name="Bellair M."/>
            <person name="Blankenburg K."/>
            <person name="Chao H."/>
            <person name="Dinh H."/>
            <person name="Doddapaneni H."/>
            <person name="Dugan-Rocha S."/>
            <person name="Elkadiri S."/>
            <person name="Gnanaolivu R."/>
            <person name="Hernandez B."/>
            <person name="Skinner E."/>
            <person name="Javaid M."/>
            <person name="Lee S."/>
            <person name="Li M."/>
            <person name="Ming W."/>
            <person name="Munidasa M."/>
            <person name="Muniz J."/>
            <person name="Nguyen L."/>
            <person name="Hughes D."/>
            <person name="Osuji N."/>
            <person name="Pu L.-L."/>
            <person name="Puazo M."/>
            <person name="Qu C."/>
            <person name="Quiroz J."/>
            <person name="Raj R."/>
            <person name="Weissenberger G."/>
            <person name="Xin Y."/>
            <person name="Zou X."/>
            <person name="Han Y."/>
            <person name="Worley K."/>
            <person name="Muzny D."/>
            <person name="Gibbs R."/>
        </authorList>
    </citation>
    <scope>NUCLEOTIDE SEQUENCE</scope>
    <source>
        <strain evidence="16">Sampled in the wild</strain>
    </source>
</reference>
<dbReference type="PROSITE" id="PS00109">
    <property type="entry name" value="PROTEIN_KINASE_TYR"/>
    <property type="match status" value="1"/>
</dbReference>
<dbReference type="Pfam" id="PF00069">
    <property type="entry name" value="Pkinase"/>
    <property type="match status" value="1"/>
</dbReference>
<comment type="caution">
    <text evidence="12">Lacks conserved residue(s) required for the propagation of feature annotation.</text>
</comment>
<dbReference type="Proteomes" id="UP000792457">
    <property type="component" value="Unassembled WGS sequence"/>
</dbReference>
<keyword evidence="8 12" id="KW-0505">Motor protein</keyword>
<dbReference type="Gene3D" id="6.20.240.20">
    <property type="match status" value="1"/>
</dbReference>
<dbReference type="GO" id="GO:0030832">
    <property type="term" value="P:regulation of actin filament length"/>
    <property type="evidence" value="ECO:0007669"/>
    <property type="project" value="TreeGrafter"/>
</dbReference>
<feature type="compositionally biased region" description="Basic and acidic residues" evidence="13">
    <location>
        <begin position="911"/>
        <end position="926"/>
    </location>
</feature>
<feature type="domain" description="Protein kinase" evidence="14">
    <location>
        <begin position="24"/>
        <end position="290"/>
    </location>
</feature>
<evidence type="ECO:0000313" key="17">
    <source>
        <dbReference type="Proteomes" id="UP000792457"/>
    </source>
</evidence>
<dbReference type="PROSITE" id="PS51456">
    <property type="entry name" value="MYOSIN_MOTOR"/>
    <property type="match status" value="1"/>
</dbReference>
<dbReference type="GO" id="GO:0004713">
    <property type="term" value="F:protein tyrosine kinase activity"/>
    <property type="evidence" value="ECO:0007669"/>
    <property type="project" value="InterPro"/>
</dbReference>
<evidence type="ECO:0000256" key="12">
    <source>
        <dbReference type="PROSITE-ProRule" id="PRU00782"/>
    </source>
</evidence>
<dbReference type="AlphaFoldDB" id="A0A8K0P1R0"/>
<dbReference type="InterPro" id="IPR020635">
    <property type="entry name" value="Tyr_kinase_cat_dom"/>
</dbReference>
<dbReference type="PROSITE" id="PS50011">
    <property type="entry name" value="PROTEIN_KINASE_DOM"/>
    <property type="match status" value="1"/>
</dbReference>
<protein>
    <recommendedName>
        <fullName evidence="18">Neither inactivation nor afterpotential protein C</fullName>
    </recommendedName>
</protein>
<dbReference type="InterPro" id="IPR027417">
    <property type="entry name" value="P-loop_NTPase"/>
</dbReference>
<keyword evidence="3" id="KW-0963">Cytoplasm</keyword>
<keyword evidence="17" id="KW-1185">Reference proteome</keyword>
<dbReference type="EMBL" id="KZ308448">
    <property type="protein sequence ID" value="KAG8229837.1"/>
    <property type="molecule type" value="Genomic_DNA"/>
</dbReference>
<dbReference type="InterPro" id="IPR000719">
    <property type="entry name" value="Prot_kinase_dom"/>
</dbReference>
<dbReference type="Gene3D" id="1.20.120.720">
    <property type="entry name" value="Myosin VI head, motor domain, U50 subdomain"/>
    <property type="match status" value="1"/>
</dbReference>
<evidence type="ECO:0000313" key="16">
    <source>
        <dbReference type="EMBL" id="KAG8229837.1"/>
    </source>
</evidence>
<evidence type="ECO:0000259" key="14">
    <source>
        <dbReference type="PROSITE" id="PS50011"/>
    </source>
</evidence>
<dbReference type="PRINTS" id="PR00193">
    <property type="entry name" value="MYOSINHEAVY"/>
</dbReference>
<dbReference type="InterPro" id="IPR052409">
    <property type="entry name" value="Myosin-III_kinase_activity"/>
</dbReference>
<evidence type="ECO:0000256" key="10">
    <source>
        <dbReference type="ARBA" id="ARBA00023212"/>
    </source>
</evidence>
<dbReference type="SMART" id="SM00219">
    <property type="entry name" value="TyrKc"/>
    <property type="match status" value="1"/>
</dbReference>
<keyword evidence="11" id="KW-0966">Cell projection</keyword>
<keyword evidence="6 12" id="KW-0067">ATP-binding</keyword>
<dbReference type="GO" id="GO:0000146">
    <property type="term" value="F:microfilament motor activity"/>
    <property type="evidence" value="ECO:0007669"/>
    <property type="project" value="TreeGrafter"/>
</dbReference>
<dbReference type="GO" id="GO:0042995">
    <property type="term" value="C:cell projection"/>
    <property type="evidence" value="ECO:0007669"/>
    <property type="project" value="UniProtKB-SubCell"/>
</dbReference>
<dbReference type="GO" id="GO:0005524">
    <property type="term" value="F:ATP binding"/>
    <property type="evidence" value="ECO:0007669"/>
    <property type="project" value="UniProtKB-UniRule"/>
</dbReference>
<keyword evidence="9 12" id="KW-0009">Actin-binding</keyword>
<evidence type="ECO:0000256" key="7">
    <source>
        <dbReference type="ARBA" id="ARBA00023123"/>
    </source>
</evidence>
<gene>
    <name evidence="16" type="ORF">J437_LFUL008805</name>
</gene>
<comment type="similarity">
    <text evidence="12">Belongs to the TRAFAC class myosin-kinesin ATPase superfamily. Myosin family.</text>
</comment>
<dbReference type="PANTHER" id="PTHR46256:SF2">
    <property type="entry name" value="NEITHER INACTIVATION NOR AFTERPOTENTIAL PROTEIN C"/>
    <property type="match status" value="1"/>
</dbReference>
<evidence type="ECO:0000256" key="8">
    <source>
        <dbReference type="ARBA" id="ARBA00023175"/>
    </source>
</evidence>
<keyword evidence="7 12" id="KW-0518">Myosin</keyword>
<dbReference type="OrthoDB" id="6108017at2759"/>
<evidence type="ECO:0000256" key="3">
    <source>
        <dbReference type="ARBA" id="ARBA00022490"/>
    </source>
</evidence>
<keyword evidence="5 12" id="KW-0547">Nucleotide-binding</keyword>
<comment type="subcellular location">
    <subcellularLocation>
        <location evidence="2">Cell projection</location>
    </subcellularLocation>
    <subcellularLocation>
        <location evidence="1">Cytoplasm</location>
        <location evidence="1">Cytoskeleton</location>
    </subcellularLocation>
</comment>
<dbReference type="PANTHER" id="PTHR46256">
    <property type="entry name" value="AGAP011099-PA"/>
    <property type="match status" value="1"/>
</dbReference>
<sequence length="1108" mass="124724">MPDDYNCDMVLLNLDSLPEPGNRFSLGDRLGSGVSGDVFEATDSQGVISGNKRRVGSHEELEDASEEYYVLKEVANHPNLPEFYGVYVKKGAREEDNRVWFVMEFCEGGPATDLVQALISQNKKMSEVHIAYILRETVKALVHLHENNIMHRDIRGSNILITKGGEVKLCDFGLSRRVAGEMGKRHTVLGSPCWIAPEVVSSDRSDSEGYDIRADIWSVGITAIELGDGKPPFMNIHPTRALFQIVRNPPPTLYRPSNWSQDYNDFIAECLVKNPEHRPFSVEVMEHPFLTSLPNNEFLLQQDLKTLTADLKGVGKPFRKPEVNVRGGCLQAEQGTAPEPMFTEDLAAIDNITEDTIIEQLHQRLKRGLCHTYIGDILLFLNPNEQQNIYGDQHRNKYSFKALSDNAPHVFAIADRAYQDMLHHEEPQHILLAGESLSGKTTNFGHIVKHLIHLGECANNAGIRIEKGLEVIHAMGNAATPLNKNSTRHVLHLEVTFGATGKCSGAIFWVFQLERWRVTSNDRDQGNFHYFYYFFAGMEESGQLYKYGLEPGGGGISRYRYLRPLPKSANAGSLVGEFDLGTSNEGVSSSTEVNAQRWKRFVANLKENLDFDQEEMKTLFNVTAAIILLGEVRFREVIEGEGADEKSCAEIENIDTANKVASLLGVDEKKLTWALVNYCFVDGGKAQRRRHSKAEAEEARDALARTTYARLFDWVINTINHKLSFTRAVFGDKHCVTVLDLFGFECFQRNSIEQLFVNALNEQLQYHYNQRVFVWEMQECEEEELNCPSLAFYDNKPALDALMGKPDGVLHCIDEATKADQGPEFILGALRDAAAKGPHVRVATGAGEEFSVAHYTGKVSYDVSDMAEKNRDFVPPETIDTMRQSTDATIKSMFTNPLSRTGNLTVAGGADEAKKKEEEKKKEGEKKKGRRWGQALMAESTKTRTYNTEIRGQYSQTRKMRTAAAIYRATCLELLRGFSSSPSMSLPANGESPTTTSSSSHASTLFIRCVRPSISDAPRSFQTDVVRQQLRALAVIDTARARQSGFSHRIAFHEFLRRYKFLAFDFDETVDMNKDNSRLLLVRLKMEGWDLGKSKVFLKYYNEEYLSR</sequence>
<evidence type="ECO:0000256" key="5">
    <source>
        <dbReference type="ARBA" id="ARBA00022741"/>
    </source>
</evidence>
<accession>A0A8K0P1R0</accession>
<feature type="region of interest" description="Disordered" evidence="13">
    <location>
        <begin position="901"/>
        <end position="938"/>
    </location>
</feature>
<dbReference type="SUPFAM" id="SSF52540">
    <property type="entry name" value="P-loop containing nucleoside triphosphate hydrolases"/>
    <property type="match status" value="1"/>
</dbReference>
<proteinExistence type="inferred from homology"/>
<dbReference type="InterPro" id="IPR011009">
    <property type="entry name" value="Kinase-like_dom_sf"/>
</dbReference>
<evidence type="ECO:0000256" key="13">
    <source>
        <dbReference type="SAM" id="MobiDB-lite"/>
    </source>
</evidence>
<dbReference type="GO" id="GO:0003779">
    <property type="term" value="F:actin binding"/>
    <property type="evidence" value="ECO:0007669"/>
    <property type="project" value="UniProtKB-KW"/>
</dbReference>
<dbReference type="Gene3D" id="1.10.510.10">
    <property type="entry name" value="Transferase(Phosphotransferase) domain 1"/>
    <property type="match status" value="1"/>
</dbReference>
<evidence type="ECO:0000256" key="6">
    <source>
        <dbReference type="ARBA" id="ARBA00022840"/>
    </source>
</evidence>
<keyword evidence="4" id="KW-0677">Repeat</keyword>
<evidence type="ECO:0000259" key="15">
    <source>
        <dbReference type="PROSITE" id="PS51456"/>
    </source>
</evidence>
<name>A0A8K0P1R0_LADFU</name>
<reference evidence="16" key="1">
    <citation type="submission" date="2013-04" db="EMBL/GenBank/DDBJ databases">
        <authorList>
            <person name="Qu J."/>
            <person name="Murali S.C."/>
            <person name="Bandaranaike D."/>
            <person name="Bellair M."/>
            <person name="Blankenburg K."/>
            <person name="Chao H."/>
            <person name="Dinh H."/>
            <person name="Doddapaneni H."/>
            <person name="Downs B."/>
            <person name="Dugan-Rocha S."/>
            <person name="Elkadiri S."/>
            <person name="Gnanaolivu R.D."/>
            <person name="Hernandez B."/>
            <person name="Javaid M."/>
            <person name="Jayaseelan J.C."/>
            <person name="Lee S."/>
            <person name="Li M."/>
            <person name="Ming W."/>
            <person name="Munidasa M."/>
            <person name="Muniz J."/>
            <person name="Nguyen L."/>
            <person name="Ongeri F."/>
            <person name="Osuji N."/>
            <person name="Pu L.-L."/>
            <person name="Puazo M."/>
            <person name="Qu C."/>
            <person name="Quiroz J."/>
            <person name="Raj R."/>
            <person name="Weissenberger G."/>
            <person name="Xin Y."/>
            <person name="Zou X."/>
            <person name="Han Y."/>
            <person name="Richards S."/>
            <person name="Worley K."/>
            <person name="Muzny D."/>
            <person name="Gibbs R."/>
        </authorList>
    </citation>
    <scope>NUCLEOTIDE SEQUENCE</scope>
    <source>
        <strain evidence="16">Sampled in the wild</strain>
    </source>
</reference>
<comment type="caution">
    <text evidence="16">The sequence shown here is derived from an EMBL/GenBank/DDBJ whole genome shotgun (WGS) entry which is preliminary data.</text>
</comment>
<evidence type="ECO:0008006" key="18">
    <source>
        <dbReference type="Google" id="ProtNLM"/>
    </source>
</evidence>